<name>A0A975H272_9BURK</name>
<reference evidence="2" key="1">
    <citation type="submission" date="2021-03" db="EMBL/GenBank/DDBJ databases">
        <title>Ottowia sp. 27C isolated from the cloaca of a Giant Asian pond turtle (Heosemys grandis).</title>
        <authorList>
            <person name="Spergser J."/>
            <person name="Busse H.-J."/>
        </authorList>
    </citation>
    <scope>NUCLEOTIDE SEQUENCE</scope>
    <source>
        <strain evidence="2">27C</strain>
    </source>
</reference>
<gene>
    <name evidence="2" type="ORF">J1M35_15530</name>
</gene>
<sequence>MSALLKRRAAPRRAVALSAAALLALLGACSKPADVPAASVGSPAARQASQLGDLSAFQSIAADVAALVDKGDLPAAKARIKALELAWDAAEAGLKPRAAADWHRLDKAIDRALKALRADAPRAEDGKAAMHELLQQMSALQGK</sequence>
<dbReference type="EMBL" id="CP071796">
    <property type="protein sequence ID" value="QTD44494.1"/>
    <property type="molecule type" value="Genomic_DNA"/>
</dbReference>
<evidence type="ECO:0000256" key="1">
    <source>
        <dbReference type="SAM" id="SignalP"/>
    </source>
</evidence>
<evidence type="ECO:0000313" key="3">
    <source>
        <dbReference type="Proteomes" id="UP000663903"/>
    </source>
</evidence>
<organism evidence="2 3">
    <name type="scientific">Ottowia testudinis</name>
    <dbReference type="NCBI Taxonomy" id="2816950"/>
    <lineage>
        <taxon>Bacteria</taxon>
        <taxon>Pseudomonadati</taxon>
        <taxon>Pseudomonadota</taxon>
        <taxon>Betaproteobacteria</taxon>
        <taxon>Burkholderiales</taxon>
        <taxon>Comamonadaceae</taxon>
        <taxon>Ottowia</taxon>
    </lineage>
</organism>
<keyword evidence="3" id="KW-1185">Reference proteome</keyword>
<feature type="chain" id="PRO_5037540188" evidence="1">
    <location>
        <begin position="34"/>
        <end position="143"/>
    </location>
</feature>
<dbReference type="AlphaFoldDB" id="A0A975H272"/>
<feature type="signal peptide" evidence="1">
    <location>
        <begin position="1"/>
        <end position="33"/>
    </location>
</feature>
<dbReference type="KEGG" id="otd:J1M35_15530"/>
<evidence type="ECO:0000313" key="2">
    <source>
        <dbReference type="EMBL" id="QTD44494.1"/>
    </source>
</evidence>
<dbReference type="Proteomes" id="UP000663903">
    <property type="component" value="Chromosome"/>
</dbReference>
<protein>
    <submittedName>
        <fullName evidence="2">Uncharacterized protein</fullName>
    </submittedName>
</protein>
<accession>A0A975H272</accession>
<proteinExistence type="predicted"/>
<keyword evidence="1" id="KW-0732">Signal</keyword>
<dbReference type="PROSITE" id="PS51257">
    <property type="entry name" value="PROKAR_LIPOPROTEIN"/>
    <property type="match status" value="1"/>
</dbReference>